<evidence type="ECO:0000313" key="2">
    <source>
        <dbReference type="EMBL" id="KAG5967246.1"/>
    </source>
</evidence>
<feature type="signal peptide" evidence="1">
    <location>
        <begin position="1"/>
        <end position="22"/>
    </location>
</feature>
<dbReference type="Proteomes" id="UP000784919">
    <property type="component" value="Unassembled WGS sequence"/>
</dbReference>
<dbReference type="OrthoDB" id="4956525at2759"/>
<evidence type="ECO:0000313" key="3">
    <source>
        <dbReference type="Proteomes" id="UP000784919"/>
    </source>
</evidence>
<evidence type="ECO:0000256" key="1">
    <source>
        <dbReference type="SAM" id="SignalP"/>
    </source>
</evidence>
<comment type="caution">
    <text evidence="2">The sequence shown here is derived from an EMBL/GenBank/DDBJ whole genome shotgun (WGS) entry which is preliminary data.</text>
</comment>
<dbReference type="AlphaFoldDB" id="A0A9P7MTI5"/>
<reference evidence="2" key="1">
    <citation type="journal article" date="2020" name="bioRxiv">
        <title>Whole genome comparisons of ergot fungi reveals the divergence and evolution of species within the genus Claviceps are the result of varying mechanisms driving genome evolution and host range expansion.</title>
        <authorList>
            <person name="Wyka S.A."/>
            <person name="Mondo S.J."/>
            <person name="Liu M."/>
            <person name="Dettman J."/>
            <person name="Nalam V."/>
            <person name="Broders K.D."/>
        </authorList>
    </citation>
    <scope>NUCLEOTIDE SEQUENCE</scope>
    <source>
        <strain evidence="2">CCC 1102</strain>
    </source>
</reference>
<proteinExistence type="predicted"/>
<accession>A0A9P7MTI5</accession>
<keyword evidence="1" id="KW-0732">Signal</keyword>
<sequence>MKFSTVLGTFALSILEVYRVYASPIDPVSPVTQSLEARTPEYCCMRIQGHNFARSQFVPFVGSVGGRPRRVRVLTVDNGCVVYVEQGSTPPSRGGCSGWIGRSENCPGGPPRVFSMPAESCQMYDKI</sequence>
<organism evidence="2 3">
    <name type="scientific">Claviceps arundinis</name>
    <dbReference type="NCBI Taxonomy" id="1623583"/>
    <lineage>
        <taxon>Eukaryota</taxon>
        <taxon>Fungi</taxon>
        <taxon>Dikarya</taxon>
        <taxon>Ascomycota</taxon>
        <taxon>Pezizomycotina</taxon>
        <taxon>Sordariomycetes</taxon>
        <taxon>Hypocreomycetidae</taxon>
        <taxon>Hypocreales</taxon>
        <taxon>Clavicipitaceae</taxon>
        <taxon>Claviceps</taxon>
    </lineage>
</organism>
<gene>
    <name evidence="2" type="ORF">E4U56_000967</name>
</gene>
<name>A0A9P7MTI5_9HYPO</name>
<protein>
    <submittedName>
        <fullName evidence="2">Uncharacterized protein</fullName>
    </submittedName>
</protein>
<feature type="chain" id="PRO_5040380240" evidence="1">
    <location>
        <begin position="23"/>
        <end position="127"/>
    </location>
</feature>
<dbReference type="EMBL" id="SRPS01000124">
    <property type="protein sequence ID" value="KAG5967246.1"/>
    <property type="molecule type" value="Genomic_DNA"/>
</dbReference>